<dbReference type="InterPro" id="IPR036388">
    <property type="entry name" value="WH-like_DNA-bd_sf"/>
</dbReference>
<dbReference type="EMBL" id="LNQN01000001">
    <property type="protein sequence ID" value="KSU85872.1"/>
    <property type="molecule type" value="Genomic_DNA"/>
</dbReference>
<feature type="domain" description="HTH gntR-type" evidence="4">
    <location>
        <begin position="16"/>
        <end position="83"/>
    </location>
</feature>
<dbReference type="Proteomes" id="UP000054099">
    <property type="component" value="Unassembled WGS sequence"/>
</dbReference>
<dbReference type="PANTHER" id="PTHR43537:SF24">
    <property type="entry name" value="GLUCONATE OPERON TRANSCRIPTIONAL REPRESSOR"/>
    <property type="match status" value="1"/>
</dbReference>
<dbReference type="InterPro" id="IPR011711">
    <property type="entry name" value="GntR_C"/>
</dbReference>
<dbReference type="AlphaFoldDB" id="A0A0V8JGP5"/>
<evidence type="ECO:0000313" key="6">
    <source>
        <dbReference type="Proteomes" id="UP000054099"/>
    </source>
</evidence>
<dbReference type="InterPro" id="IPR008920">
    <property type="entry name" value="TF_FadR/GntR_C"/>
</dbReference>
<evidence type="ECO:0000313" key="5">
    <source>
        <dbReference type="EMBL" id="KSU85872.1"/>
    </source>
</evidence>
<keyword evidence="3" id="KW-0804">Transcription</keyword>
<keyword evidence="2" id="KW-0238">DNA-binding</keyword>
<dbReference type="PANTHER" id="PTHR43537">
    <property type="entry name" value="TRANSCRIPTIONAL REGULATOR, GNTR FAMILY"/>
    <property type="match status" value="1"/>
</dbReference>
<dbReference type="Pfam" id="PF00392">
    <property type="entry name" value="GntR"/>
    <property type="match status" value="1"/>
</dbReference>
<comment type="caution">
    <text evidence="5">The sequence shown here is derived from an EMBL/GenBank/DDBJ whole genome shotgun (WGS) entry which is preliminary data.</text>
</comment>
<protein>
    <submittedName>
        <fullName evidence="5">GntR family transcriptional regulator</fullName>
    </submittedName>
</protein>
<keyword evidence="6" id="KW-1185">Reference proteome</keyword>
<dbReference type="PROSITE" id="PS50949">
    <property type="entry name" value="HTH_GNTR"/>
    <property type="match status" value="1"/>
</dbReference>
<organism evidence="5 6">
    <name type="scientific">Fictibacillus enclensis</name>
    <dbReference type="NCBI Taxonomy" id="1017270"/>
    <lineage>
        <taxon>Bacteria</taxon>
        <taxon>Bacillati</taxon>
        <taxon>Bacillota</taxon>
        <taxon>Bacilli</taxon>
        <taxon>Bacillales</taxon>
        <taxon>Fictibacillaceae</taxon>
        <taxon>Fictibacillus</taxon>
    </lineage>
</organism>
<dbReference type="SMART" id="SM00345">
    <property type="entry name" value="HTH_GNTR"/>
    <property type="match status" value="1"/>
</dbReference>
<dbReference type="InterPro" id="IPR000524">
    <property type="entry name" value="Tscrpt_reg_HTH_GntR"/>
</dbReference>
<dbReference type="Pfam" id="PF07729">
    <property type="entry name" value="FCD"/>
    <property type="match status" value="1"/>
</dbReference>
<name>A0A0V8JGP5_9BACL</name>
<evidence type="ECO:0000256" key="2">
    <source>
        <dbReference type="ARBA" id="ARBA00023125"/>
    </source>
</evidence>
<sequence>MIYNVERIPTMEFDNSNLHDRVYIYLRDKILYSQLKPGSRIDYHQITDELKVSRTPVRDALNRLQQDGLVEVKPRSGSYVSTPQVKDIVDIYDLRKALERQAVELAALNISKDTLTSLLEEANQVESDIKRGETTSFFQADRNLHRTIIRHSNNQRLISIMDNLEMQIKWFGIIMTRNLDRPLQANEMHKKILHALLHSKINKAQILMEEHIEEIKQSILGDYS</sequence>
<keyword evidence="1" id="KW-0805">Transcription regulation</keyword>
<reference evidence="5 6" key="1">
    <citation type="journal article" date="2014" name="Antonie Van Leeuwenhoek">
        <title>Fictibacillus enclensis sp. nov., isolated from marine sediment.</title>
        <authorList>
            <person name="Dastager S.G."/>
            <person name="Mawlankar R."/>
            <person name="Srinivasan K."/>
            <person name="Tang S.K."/>
            <person name="Lee J.C."/>
            <person name="Ramana V.V."/>
            <person name="Shouche Y.S."/>
        </authorList>
    </citation>
    <scope>NUCLEOTIDE SEQUENCE [LARGE SCALE GENOMIC DNA]</scope>
    <source>
        <strain evidence="5 6">NIO-1003</strain>
    </source>
</reference>
<dbReference type="Gene3D" id="1.20.120.530">
    <property type="entry name" value="GntR ligand-binding domain-like"/>
    <property type="match status" value="1"/>
</dbReference>
<dbReference type="SMART" id="SM00895">
    <property type="entry name" value="FCD"/>
    <property type="match status" value="1"/>
</dbReference>
<dbReference type="InterPro" id="IPR036390">
    <property type="entry name" value="WH_DNA-bd_sf"/>
</dbReference>
<dbReference type="CDD" id="cd07377">
    <property type="entry name" value="WHTH_GntR"/>
    <property type="match status" value="1"/>
</dbReference>
<evidence type="ECO:0000259" key="4">
    <source>
        <dbReference type="PROSITE" id="PS50949"/>
    </source>
</evidence>
<dbReference type="SUPFAM" id="SSF46785">
    <property type="entry name" value="Winged helix' DNA-binding domain"/>
    <property type="match status" value="1"/>
</dbReference>
<evidence type="ECO:0000256" key="1">
    <source>
        <dbReference type="ARBA" id="ARBA00023015"/>
    </source>
</evidence>
<evidence type="ECO:0000256" key="3">
    <source>
        <dbReference type="ARBA" id="ARBA00023163"/>
    </source>
</evidence>
<dbReference type="GO" id="GO:0003700">
    <property type="term" value="F:DNA-binding transcription factor activity"/>
    <property type="evidence" value="ECO:0007669"/>
    <property type="project" value="InterPro"/>
</dbReference>
<accession>A0A0V8JGP5</accession>
<dbReference type="Gene3D" id="1.10.10.10">
    <property type="entry name" value="Winged helix-like DNA-binding domain superfamily/Winged helix DNA-binding domain"/>
    <property type="match status" value="1"/>
</dbReference>
<dbReference type="GO" id="GO:0003677">
    <property type="term" value="F:DNA binding"/>
    <property type="evidence" value="ECO:0007669"/>
    <property type="project" value="UniProtKB-KW"/>
</dbReference>
<proteinExistence type="predicted"/>
<gene>
    <name evidence="5" type="ORF">AS030_10420</name>
</gene>
<dbReference type="SUPFAM" id="SSF48008">
    <property type="entry name" value="GntR ligand-binding domain-like"/>
    <property type="match status" value="1"/>
</dbReference>